<dbReference type="GO" id="GO:0016042">
    <property type="term" value="P:lipid catabolic process"/>
    <property type="evidence" value="ECO:0007669"/>
    <property type="project" value="UniProtKB-UniRule"/>
</dbReference>
<dbReference type="RefSeq" id="WP_073000215.1">
    <property type="nucleotide sequence ID" value="NZ_FQUM01000003.1"/>
</dbReference>
<dbReference type="PANTHER" id="PTHR46394">
    <property type="entry name" value="ANNEXIN"/>
    <property type="match status" value="1"/>
</dbReference>
<dbReference type="Proteomes" id="UP000184164">
    <property type="component" value="Unassembled WGS sequence"/>
</dbReference>
<dbReference type="GO" id="GO:0016787">
    <property type="term" value="F:hydrolase activity"/>
    <property type="evidence" value="ECO:0007669"/>
    <property type="project" value="UniProtKB-UniRule"/>
</dbReference>
<evidence type="ECO:0000313" key="5">
    <source>
        <dbReference type="Proteomes" id="UP000184164"/>
    </source>
</evidence>
<keyword evidence="1 2" id="KW-0443">Lipid metabolism</keyword>
<keyword evidence="2" id="KW-0378">Hydrolase</keyword>
<dbReference type="OrthoDB" id="9770965at2"/>
<feature type="short sequence motif" description="GXSXG" evidence="2">
    <location>
        <begin position="72"/>
        <end position="76"/>
    </location>
</feature>
<name>A0A1M4Y0M7_9BACT</name>
<feature type="short sequence motif" description="DGA/G" evidence="2">
    <location>
        <begin position="292"/>
        <end position="294"/>
    </location>
</feature>
<dbReference type="Gene3D" id="3.40.1090.10">
    <property type="entry name" value="Cytosolic phospholipase A2 catalytic domain"/>
    <property type="match status" value="1"/>
</dbReference>
<dbReference type="STRING" id="1484053.SAMN05444274_103187"/>
<dbReference type="InterPro" id="IPR016035">
    <property type="entry name" value="Acyl_Trfase/lysoPLipase"/>
</dbReference>
<evidence type="ECO:0000259" key="3">
    <source>
        <dbReference type="PROSITE" id="PS51635"/>
    </source>
</evidence>
<feature type="active site" description="Proton acceptor" evidence="2">
    <location>
        <position position="292"/>
    </location>
</feature>
<gene>
    <name evidence="4" type="ORF">SAMN05444274_103187</name>
</gene>
<reference evidence="4 5" key="1">
    <citation type="submission" date="2016-11" db="EMBL/GenBank/DDBJ databases">
        <authorList>
            <person name="Jaros S."/>
            <person name="Januszkiewicz K."/>
            <person name="Wedrychowicz H."/>
        </authorList>
    </citation>
    <scope>NUCLEOTIDE SEQUENCE [LARGE SCALE GENOMIC DNA]</scope>
    <source>
        <strain evidence="4 5">DSM 26910</strain>
    </source>
</reference>
<dbReference type="InterPro" id="IPR052580">
    <property type="entry name" value="Lipid_Hydrolase"/>
</dbReference>
<feature type="domain" description="PNPLA" evidence="3">
    <location>
        <begin position="41"/>
        <end position="305"/>
    </location>
</feature>
<feature type="active site" description="Nucleophile" evidence="2">
    <location>
        <position position="74"/>
    </location>
</feature>
<dbReference type="SUPFAM" id="SSF52151">
    <property type="entry name" value="FabD/lysophospholipase-like"/>
    <property type="match status" value="1"/>
</dbReference>
<keyword evidence="5" id="KW-1185">Reference proteome</keyword>
<dbReference type="Pfam" id="PF01734">
    <property type="entry name" value="Patatin"/>
    <property type="match status" value="1"/>
</dbReference>
<dbReference type="EMBL" id="FQUM01000003">
    <property type="protein sequence ID" value="SHE99230.1"/>
    <property type="molecule type" value="Genomic_DNA"/>
</dbReference>
<proteinExistence type="predicted"/>
<keyword evidence="2" id="KW-0442">Lipid degradation</keyword>
<feature type="short sequence motif" description="GXGXXG" evidence="2">
    <location>
        <begin position="45"/>
        <end position="50"/>
    </location>
</feature>
<dbReference type="PANTHER" id="PTHR46394:SF1">
    <property type="entry name" value="PNPLA DOMAIN-CONTAINING PROTEIN"/>
    <property type="match status" value="1"/>
</dbReference>
<protein>
    <submittedName>
        <fullName evidence="4">NTE family protein</fullName>
    </submittedName>
</protein>
<sequence length="413" mass="46845">MNYEDFTRQPEFVQMVQEAEKLNRKVYSDVIDKEGHQYVDLVQEGGGVLGIALVGYTYILEVAGIRFFHLAGTSAGAINTLVLAGMDSIDKAKSNLVLDVLAKQDLFEFVDGDPVLKKIIQKVIDGTPFKKVLGKLLWNFRKVKNALFINLGLNPGKAFEKWIETVLIESPHKVSNIGELLDKRSSKYYPEGLINRITGEPIRDEMALMHIIAADVTTQSKVLFPKMAHLYWGKKTEEISPAKMVRASMSVPIFFVPFEIDQVPNAGNPASEEWVQMTNYSGPIPEKVKFVDGGMISNFPINVFHSKTRQVPRKPTFGVKLSAYRDMHSDVNDLGGFIDSMISTMRHDSDNEFLLQNPDFKKLICFIDADKAFNWLNFKMDEEKKKELFLLGARKGLEFIKSFDWEAYKKIRG</sequence>
<evidence type="ECO:0000256" key="1">
    <source>
        <dbReference type="ARBA" id="ARBA00023098"/>
    </source>
</evidence>
<accession>A0A1M4Y0M7</accession>
<dbReference type="InterPro" id="IPR002641">
    <property type="entry name" value="PNPLA_dom"/>
</dbReference>
<dbReference type="AlphaFoldDB" id="A0A1M4Y0M7"/>
<dbReference type="PROSITE" id="PS51635">
    <property type="entry name" value="PNPLA"/>
    <property type="match status" value="1"/>
</dbReference>
<evidence type="ECO:0000313" key="4">
    <source>
        <dbReference type="EMBL" id="SHE99230.1"/>
    </source>
</evidence>
<evidence type="ECO:0000256" key="2">
    <source>
        <dbReference type="PROSITE-ProRule" id="PRU01161"/>
    </source>
</evidence>
<organism evidence="4 5">
    <name type="scientific">Mariniphaga anaerophila</name>
    <dbReference type="NCBI Taxonomy" id="1484053"/>
    <lineage>
        <taxon>Bacteria</taxon>
        <taxon>Pseudomonadati</taxon>
        <taxon>Bacteroidota</taxon>
        <taxon>Bacteroidia</taxon>
        <taxon>Marinilabiliales</taxon>
        <taxon>Prolixibacteraceae</taxon>
        <taxon>Mariniphaga</taxon>
    </lineage>
</organism>